<dbReference type="GeneID" id="65131129"/>
<name>A0A7M1RRX5_9CAUD</name>
<reference evidence="4 5" key="1">
    <citation type="submission" date="2020-07" db="EMBL/GenBank/DDBJ databases">
        <title>Taxonomic proposal: Crassvirales, a new order of highly abundant and diverse bacterial viruses.</title>
        <authorList>
            <person name="Shkoporov A.N."/>
            <person name="Stockdale S.R."/>
            <person name="Guerin E."/>
            <person name="Ross R.P."/>
            <person name="Hill C."/>
        </authorList>
    </citation>
    <scope>NUCLEOTIDE SEQUENCE [LARGE SCALE GENOMIC DNA]</scope>
</reference>
<comment type="cofactor">
    <cofactor evidence="1">
        <name>Mg(2+)</name>
        <dbReference type="ChEBI" id="CHEBI:18420"/>
    </cofactor>
</comment>
<evidence type="ECO:0000313" key="4">
    <source>
        <dbReference type="EMBL" id="QOR57197.1"/>
    </source>
</evidence>
<dbReference type="Gene3D" id="1.10.10.10">
    <property type="entry name" value="Winged helix-like DNA-binding domain superfamily/Winged helix DNA-binding domain"/>
    <property type="match status" value="1"/>
</dbReference>
<keyword evidence="5" id="KW-1185">Reference proteome</keyword>
<dbReference type="InterPro" id="IPR036388">
    <property type="entry name" value="WH-like_DNA-bd_sf"/>
</dbReference>
<dbReference type="InterPro" id="IPR000305">
    <property type="entry name" value="GIY-YIG_endonuc"/>
</dbReference>
<dbReference type="InterPro" id="IPR035901">
    <property type="entry name" value="GIY-YIG_endonuc_sf"/>
</dbReference>
<dbReference type="SMART" id="SM00497">
    <property type="entry name" value="IENR1"/>
    <property type="match status" value="2"/>
</dbReference>
<sequence length="309" mass="35925">MTYRDIDPKLAGIYLFKNNINGKCYIGQGVSIRKRLKHHLSNIRNKRYDLPLYRAIEKYGLHNFTIDIVESFIPDESITTEQLINKLDDLEIKYIEQYEGYTKGYNCTKGGDFGVLGLKMTEEQRKKVSENTKKLIRDGIIGKRVYMYNFIDKYYIYAHTIKAASTITGLSGSNISKLCNNKYIHPFCNNFIADFSKEELEKKKDKIYSLWKEYETNRHCNSGWYKGMPGLNKGKKMSEIQKEKLRNSSTKYFVYQYSKDGELLNTFKGMHNAAKAVNTDYNSIKRACNGKAKTCKGFTWKKELIQSTC</sequence>
<accession>A0A7M1RRX5</accession>
<dbReference type="Proteomes" id="UP000593734">
    <property type="component" value="Segment"/>
</dbReference>
<dbReference type="InterPro" id="IPR006350">
    <property type="entry name" value="Intron_endoG1"/>
</dbReference>
<evidence type="ECO:0000259" key="3">
    <source>
        <dbReference type="PROSITE" id="PS50164"/>
    </source>
</evidence>
<dbReference type="EMBL" id="MT774401">
    <property type="protein sequence ID" value="QOR57197.1"/>
    <property type="molecule type" value="Genomic_DNA"/>
</dbReference>
<evidence type="ECO:0000256" key="2">
    <source>
        <dbReference type="ARBA" id="ARBA00022842"/>
    </source>
</evidence>
<dbReference type="InterPro" id="IPR010896">
    <property type="entry name" value="NUMOD1"/>
</dbReference>
<proteinExistence type="predicted"/>
<dbReference type="SMART" id="SM00465">
    <property type="entry name" value="GIYc"/>
    <property type="match status" value="1"/>
</dbReference>
<dbReference type="PROSITE" id="PS50164">
    <property type="entry name" value="GIY_YIG"/>
    <property type="match status" value="1"/>
</dbReference>
<dbReference type="GO" id="GO:0004519">
    <property type="term" value="F:endonuclease activity"/>
    <property type="evidence" value="ECO:0007669"/>
    <property type="project" value="InterPro"/>
</dbReference>
<protein>
    <recommendedName>
        <fullName evidence="3">GIY-YIG domain-containing protein</fullName>
    </recommendedName>
</protein>
<dbReference type="Pfam" id="PF07453">
    <property type="entry name" value="NUMOD1"/>
    <property type="match status" value="1"/>
</dbReference>
<evidence type="ECO:0000256" key="1">
    <source>
        <dbReference type="ARBA" id="ARBA00001946"/>
    </source>
</evidence>
<dbReference type="Pfam" id="PF01541">
    <property type="entry name" value="GIY-YIG"/>
    <property type="match status" value="1"/>
</dbReference>
<feature type="domain" description="GIY-YIG" evidence="3">
    <location>
        <begin position="9"/>
        <end position="107"/>
    </location>
</feature>
<dbReference type="RefSeq" id="YP_010112649.1">
    <property type="nucleotide sequence ID" value="NC_055894.1"/>
</dbReference>
<dbReference type="Gene3D" id="3.40.1440.10">
    <property type="entry name" value="GIY-YIG endonuclease"/>
    <property type="match status" value="1"/>
</dbReference>
<dbReference type="KEGG" id="vg:65131129"/>
<evidence type="ECO:0000313" key="5">
    <source>
        <dbReference type="Proteomes" id="UP000593734"/>
    </source>
</evidence>
<dbReference type="InterPro" id="IPR003647">
    <property type="entry name" value="Intron_nuc_1_rpt"/>
</dbReference>
<dbReference type="CDD" id="cd10443">
    <property type="entry name" value="GIY-YIG_HE_Tlr8p_PBC-V_like"/>
    <property type="match status" value="1"/>
</dbReference>
<dbReference type="SUPFAM" id="SSF82771">
    <property type="entry name" value="GIY-YIG endonuclease"/>
    <property type="match status" value="1"/>
</dbReference>
<organism evidence="4 5">
    <name type="scientific">uncultured phage cr6_1</name>
    <dbReference type="NCBI Taxonomy" id="2772085"/>
    <lineage>
        <taxon>Viruses</taxon>
        <taxon>Duplodnaviria</taxon>
        <taxon>Heunggongvirae</taxon>
        <taxon>Uroviricota</taxon>
        <taxon>Caudoviricetes</taxon>
        <taxon>Crassvirales</taxon>
        <taxon>Suoliviridae</taxon>
        <taxon>Bearivirinae</taxon>
        <taxon>Afonbuvirus</taxon>
        <taxon>Afonbuvirus faecalis</taxon>
    </lineage>
</organism>
<keyword evidence="2" id="KW-0460">Magnesium</keyword>
<dbReference type="NCBIfam" id="TIGR01453">
    <property type="entry name" value="grpIintron_endo"/>
    <property type="match status" value="1"/>
</dbReference>
<dbReference type="SUPFAM" id="SSF64496">
    <property type="entry name" value="DNA-binding domain of intron-encoded endonucleases"/>
    <property type="match status" value="1"/>
</dbReference>